<dbReference type="InterPro" id="IPR051525">
    <property type="entry name" value="DVL_RTFL_regulatory"/>
</dbReference>
<evidence type="ECO:0000256" key="4">
    <source>
        <dbReference type="ARBA" id="ARBA00022692"/>
    </source>
</evidence>
<gene>
    <name evidence="8" type="ORF">SETIT_3G218100v2</name>
</gene>
<evidence type="ECO:0000313" key="8">
    <source>
        <dbReference type="EMBL" id="RCV17414.1"/>
    </source>
</evidence>
<dbReference type="GO" id="GO:0005886">
    <property type="term" value="C:plasma membrane"/>
    <property type="evidence" value="ECO:0007669"/>
    <property type="project" value="UniProtKB-SubCell"/>
</dbReference>
<keyword evidence="4" id="KW-0812">Transmembrane</keyword>
<organism evidence="8">
    <name type="scientific">Setaria italica</name>
    <name type="common">Foxtail millet</name>
    <name type="synonym">Panicum italicum</name>
    <dbReference type="NCBI Taxonomy" id="4555"/>
    <lineage>
        <taxon>Eukaryota</taxon>
        <taxon>Viridiplantae</taxon>
        <taxon>Streptophyta</taxon>
        <taxon>Embryophyta</taxon>
        <taxon>Tracheophyta</taxon>
        <taxon>Spermatophyta</taxon>
        <taxon>Magnoliopsida</taxon>
        <taxon>Liliopsida</taxon>
        <taxon>Poales</taxon>
        <taxon>Poaceae</taxon>
        <taxon>PACMAD clade</taxon>
        <taxon>Panicoideae</taxon>
        <taxon>Panicodae</taxon>
        <taxon>Paniceae</taxon>
        <taxon>Cenchrinae</taxon>
        <taxon>Setaria</taxon>
    </lineage>
</organism>
<sequence length="110" mass="11863">MELRAAEGETRGLCSQERAREGAAVGVAAVSAGGGGSASSSSFAHRCMGLVKEQRERLYITRRCITMLACQILKHKPQRGLELIAHTDLGFSGFARASWIRGSLRLNCNL</sequence>
<accession>A0A368QHY4</accession>
<dbReference type="Pfam" id="PF08137">
    <property type="entry name" value="DVL"/>
    <property type="match status" value="1"/>
</dbReference>
<protein>
    <submittedName>
        <fullName evidence="8">Uncharacterized protein</fullName>
    </submittedName>
</protein>
<keyword evidence="6" id="KW-0472">Membrane</keyword>
<reference evidence="8" key="1">
    <citation type="journal article" date="2012" name="Nat. Biotechnol.">
        <title>Reference genome sequence of the model plant Setaria.</title>
        <authorList>
            <person name="Bennetzen J.L."/>
            <person name="Schmutz J."/>
            <person name="Wang H."/>
            <person name="Percifield R."/>
            <person name="Hawkins J."/>
            <person name="Pontaroli A.C."/>
            <person name="Estep M."/>
            <person name="Feng L."/>
            <person name="Vaughn J.N."/>
            <person name="Grimwood J."/>
            <person name="Jenkins J."/>
            <person name="Barry K."/>
            <person name="Lindquist E."/>
            <person name="Hellsten U."/>
            <person name="Deshpande S."/>
            <person name="Wang X."/>
            <person name="Wu X."/>
            <person name="Mitros T."/>
            <person name="Triplett J."/>
            <person name="Yang X."/>
            <person name="Ye C.Y."/>
            <person name="Mauro-Herrera M."/>
            <person name="Wang L."/>
            <person name="Li P."/>
            <person name="Sharma M."/>
            <person name="Sharma R."/>
            <person name="Ronald P.C."/>
            <person name="Panaud O."/>
            <person name="Kellogg E.A."/>
            <person name="Brutnell T.P."/>
            <person name="Doust A.N."/>
            <person name="Tuskan G.A."/>
            <person name="Rokhsar D."/>
            <person name="Devos K.M."/>
        </authorList>
    </citation>
    <scope>NUCLEOTIDE SEQUENCE [LARGE SCALE GENOMIC DNA]</scope>
    <source>
        <strain evidence="8">Yugu1</strain>
    </source>
</reference>
<evidence type="ECO:0000256" key="5">
    <source>
        <dbReference type="ARBA" id="ARBA00022989"/>
    </source>
</evidence>
<evidence type="ECO:0000256" key="1">
    <source>
        <dbReference type="ARBA" id="ARBA00004162"/>
    </source>
</evidence>
<evidence type="ECO:0000256" key="7">
    <source>
        <dbReference type="ARBA" id="ARBA00024340"/>
    </source>
</evidence>
<proteinExistence type="inferred from homology"/>
<evidence type="ECO:0000256" key="6">
    <source>
        <dbReference type="ARBA" id="ARBA00023136"/>
    </source>
</evidence>
<keyword evidence="5" id="KW-1133">Transmembrane helix</keyword>
<dbReference type="InterPro" id="IPR012552">
    <property type="entry name" value="DVL"/>
</dbReference>
<keyword evidence="3" id="KW-1003">Cell membrane</keyword>
<reference evidence="8" key="2">
    <citation type="submission" date="2015-07" db="EMBL/GenBank/DDBJ databases">
        <authorList>
            <person name="Noorani M."/>
        </authorList>
    </citation>
    <scope>NUCLEOTIDE SEQUENCE</scope>
    <source>
        <strain evidence="8">Yugu1</strain>
    </source>
</reference>
<keyword evidence="2" id="KW-0217">Developmental protein</keyword>
<dbReference type="PANTHER" id="PTHR33102">
    <property type="entry name" value="DVL19-RELATED-RELATED"/>
    <property type="match status" value="1"/>
</dbReference>
<dbReference type="EMBL" id="CM003530">
    <property type="protein sequence ID" value="RCV17414.1"/>
    <property type="molecule type" value="Genomic_DNA"/>
</dbReference>
<dbReference type="AlphaFoldDB" id="A0A368QHY4"/>
<comment type="similarity">
    <text evidence="7">Belongs to the DVL/RTFL small polypeptides family.</text>
</comment>
<comment type="subcellular location">
    <subcellularLocation>
        <location evidence="1">Cell membrane</location>
        <topology evidence="1">Single-pass membrane protein</topology>
    </subcellularLocation>
</comment>
<dbReference type="GO" id="GO:0048367">
    <property type="term" value="P:shoot system development"/>
    <property type="evidence" value="ECO:0007669"/>
    <property type="project" value="UniProtKB-ARBA"/>
</dbReference>
<dbReference type="GO" id="GO:0008285">
    <property type="term" value="P:negative regulation of cell population proliferation"/>
    <property type="evidence" value="ECO:0007669"/>
    <property type="project" value="InterPro"/>
</dbReference>
<name>A0A368QHY4_SETIT</name>
<evidence type="ECO:0000256" key="3">
    <source>
        <dbReference type="ARBA" id="ARBA00022475"/>
    </source>
</evidence>
<evidence type="ECO:0000256" key="2">
    <source>
        <dbReference type="ARBA" id="ARBA00022473"/>
    </source>
</evidence>